<keyword evidence="4 6" id="KW-1133">Transmembrane helix</keyword>
<evidence type="ECO:0000256" key="6">
    <source>
        <dbReference type="SAM" id="Phobius"/>
    </source>
</evidence>
<name>A0ABV2SZU6_9BACT</name>
<dbReference type="SUPFAM" id="SSF103481">
    <property type="entry name" value="Multidrug resistance efflux transporter EmrE"/>
    <property type="match status" value="2"/>
</dbReference>
<evidence type="ECO:0000259" key="7">
    <source>
        <dbReference type="Pfam" id="PF00892"/>
    </source>
</evidence>
<dbReference type="EMBL" id="JBEXAC010000001">
    <property type="protein sequence ID" value="MET6996299.1"/>
    <property type="molecule type" value="Genomic_DNA"/>
</dbReference>
<evidence type="ECO:0000256" key="3">
    <source>
        <dbReference type="ARBA" id="ARBA00022692"/>
    </source>
</evidence>
<feature type="transmembrane region" description="Helical" evidence="6">
    <location>
        <begin position="95"/>
        <end position="116"/>
    </location>
</feature>
<evidence type="ECO:0000313" key="9">
    <source>
        <dbReference type="Proteomes" id="UP001549749"/>
    </source>
</evidence>
<comment type="similarity">
    <text evidence="2">Belongs to the EamA transporter family.</text>
</comment>
<feature type="transmembrane region" description="Helical" evidence="6">
    <location>
        <begin position="272"/>
        <end position="290"/>
    </location>
</feature>
<comment type="subcellular location">
    <subcellularLocation>
        <location evidence="1">Membrane</location>
        <topology evidence="1">Multi-pass membrane protein</topology>
    </subcellularLocation>
</comment>
<keyword evidence="3 6" id="KW-0812">Transmembrane</keyword>
<dbReference type="InterPro" id="IPR000620">
    <property type="entry name" value="EamA_dom"/>
</dbReference>
<gene>
    <name evidence="8" type="ORF">ABR189_02925</name>
</gene>
<evidence type="ECO:0000256" key="5">
    <source>
        <dbReference type="ARBA" id="ARBA00023136"/>
    </source>
</evidence>
<feature type="transmembrane region" description="Helical" evidence="6">
    <location>
        <begin position="157"/>
        <end position="177"/>
    </location>
</feature>
<feature type="transmembrane region" description="Helical" evidence="6">
    <location>
        <begin position="216"/>
        <end position="235"/>
    </location>
</feature>
<feature type="transmembrane region" description="Helical" evidence="6">
    <location>
        <begin position="66"/>
        <end position="89"/>
    </location>
</feature>
<feature type="domain" description="EamA" evidence="7">
    <location>
        <begin position="3"/>
        <end position="140"/>
    </location>
</feature>
<evidence type="ECO:0000313" key="8">
    <source>
        <dbReference type="EMBL" id="MET6996299.1"/>
    </source>
</evidence>
<feature type="transmembrane region" description="Helical" evidence="6">
    <location>
        <begin position="189"/>
        <end position="210"/>
    </location>
</feature>
<evidence type="ECO:0000256" key="4">
    <source>
        <dbReference type="ARBA" id="ARBA00022989"/>
    </source>
</evidence>
<organism evidence="8 9">
    <name type="scientific">Chitinophaga defluvii</name>
    <dbReference type="NCBI Taxonomy" id="3163343"/>
    <lineage>
        <taxon>Bacteria</taxon>
        <taxon>Pseudomonadati</taxon>
        <taxon>Bacteroidota</taxon>
        <taxon>Chitinophagia</taxon>
        <taxon>Chitinophagales</taxon>
        <taxon>Chitinophagaceae</taxon>
        <taxon>Chitinophaga</taxon>
    </lineage>
</organism>
<feature type="domain" description="EamA" evidence="7">
    <location>
        <begin position="155"/>
        <end position="289"/>
    </location>
</feature>
<feature type="transmembrane region" description="Helical" evidence="6">
    <location>
        <begin position="37"/>
        <end position="54"/>
    </location>
</feature>
<dbReference type="Proteomes" id="UP001549749">
    <property type="component" value="Unassembled WGS sequence"/>
</dbReference>
<keyword evidence="5 6" id="KW-0472">Membrane</keyword>
<dbReference type="InterPro" id="IPR050638">
    <property type="entry name" value="AA-Vitamin_Transporters"/>
</dbReference>
<dbReference type="PANTHER" id="PTHR32322">
    <property type="entry name" value="INNER MEMBRANE TRANSPORTER"/>
    <property type="match status" value="1"/>
</dbReference>
<accession>A0ABV2SZU6</accession>
<comment type="caution">
    <text evidence="8">The sequence shown here is derived from an EMBL/GenBank/DDBJ whole genome shotgun (WGS) entry which is preliminary data.</text>
</comment>
<protein>
    <submittedName>
        <fullName evidence="8">DMT family transporter</fullName>
    </submittedName>
</protein>
<reference evidence="8 9" key="1">
    <citation type="submission" date="2024-06" db="EMBL/GenBank/DDBJ databases">
        <title>Chitinophaga defluvii sp. nov., isolated from municipal sewage.</title>
        <authorList>
            <person name="Zhang L."/>
        </authorList>
    </citation>
    <scope>NUCLEOTIDE SEQUENCE [LARGE SCALE GENOMIC DNA]</scope>
    <source>
        <strain evidence="8 9">H8</strain>
    </source>
</reference>
<sequence>MNKYILMVFTGACSFGILSTFVKLAYREGYTPAEISFSQAFIGMGILWLLVFIQERRRSGMAADQIIAIPWWPLLLTGAAIGWTTYVYYVAVHYIPASVAIVILMQFTWISMLLEWCFFNKKPVASQLVVTVVILSGTLMAGGWLNTRAGNLSTTGILYALGAALLYAVYIVANSRLSSQVSPLKKSAVMMMGSSIGIFVVNASSLATSTHTDVSLIKWAVFLAIFGTVIPPVLFARGIPKAGVGVSAILMTAELPVAVICSHFVLSEEVGVVQWLGIVVMLLAIVLLNVQKMKYLKRG</sequence>
<dbReference type="RefSeq" id="WP_354658945.1">
    <property type="nucleotide sequence ID" value="NZ_JBEXAC010000001.1"/>
</dbReference>
<keyword evidence="9" id="KW-1185">Reference proteome</keyword>
<dbReference type="Pfam" id="PF00892">
    <property type="entry name" value="EamA"/>
    <property type="match status" value="2"/>
</dbReference>
<dbReference type="PANTHER" id="PTHR32322:SF2">
    <property type="entry name" value="EAMA DOMAIN-CONTAINING PROTEIN"/>
    <property type="match status" value="1"/>
</dbReference>
<feature type="transmembrane region" description="Helical" evidence="6">
    <location>
        <begin position="128"/>
        <end position="145"/>
    </location>
</feature>
<evidence type="ECO:0000256" key="2">
    <source>
        <dbReference type="ARBA" id="ARBA00007362"/>
    </source>
</evidence>
<dbReference type="InterPro" id="IPR037185">
    <property type="entry name" value="EmrE-like"/>
</dbReference>
<evidence type="ECO:0000256" key="1">
    <source>
        <dbReference type="ARBA" id="ARBA00004141"/>
    </source>
</evidence>
<proteinExistence type="inferred from homology"/>